<keyword evidence="3 8" id="KW-0963">Cytoplasm</keyword>
<evidence type="ECO:0000256" key="8">
    <source>
        <dbReference type="RuleBase" id="RU365050"/>
    </source>
</evidence>
<dbReference type="Pfam" id="PF01423">
    <property type="entry name" value="LSM"/>
    <property type="match status" value="1"/>
</dbReference>
<feature type="domain" description="Sm" evidence="10">
    <location>
        <begin position="7"/>
        <end position="79"/>
    </location>
</feature>
<feature type="compositionally biased region" description="Gly residues" evidence="9">
    <location>
        <begin position="125"/>
        <end position="144"/>
    </location>
</feature>
<dbReference type="PANTHER" id="PTHR23338">
    <property type="entry name" value="SMALL NUCLEAR RIBONUCLEOPROTEIN SM"/>
    <property type="match status" value="1"/>
</dbReference>
<dbReference type="AlphaFoldDB" id="A0A388LS75"/>
<sequence>MSKSLGIPVKLLHEAEGHVVTVELKSGELYRGTLVECEDNWNCQLENITSTAKDGRVAQMEHAFIRGSKVRFMIIPDMLKNAPMFKRLDARVKGRGSGGLGVGRGRAVAVRARARAAVRGPPPTQGGGGGPGRGFGRGRGNMAG</sequence>
<comment type="function">
    <text evidence="8">Core component of the spliceosomal U1, U2, U4 and U5 small nuclear ribonucleoproteins (snRNPs), the building blocks of the spliceosome.</text>
</comment>
<evidence type="ECO:0000256" key="3">
    <source>
        <dbReference type="ARBA" id="ARBA00022490"/>
    </source>
</evidence>
<dbReference type="GO" id="GO:0003723">
    <property type="term" value="F:RNA binding"/>
    <property type="evidence" value="ECO:0007669"/>
    <property type="project" value="InterPro"/>
</dbReference>
<dbReference type="GO" id="GO:0000387">
    <property type="term" value="P:spliceosomal snRNP assembly"/>
    <property type="evidence" value="ECO:0007669"/>
    <property type="project" value="UniProtKB-UniRule"/>
</dbReference>
<comment type="caution">
    <text evidence="11">The sequence shown here is derived from an EMBL/GenBank/DDBJ whole genome shotgun (WGS) entry which is preliminary data.</text>
</comment>
<accession>A0A388LS75</accession>
<dbReference type="InterPro" id="IPR047575">
    <property type="entry name" value="Sm"/>
</dbReference>
<dbReference type="InterPro" id="IPR034099">
    <property type="entry name" value="SmD3"/>
</dbReference>
<evidence type="ECO:0000256" key="2">
    <source>
        <dbReference type="ARBA" id="ARBA00008146"/>
    </source>
</evidence>
<protein>
    <recommendedName>
        <fullName evidence="8">Small nuclear ribonucleoprotein Sm D3</fullName>
        <shortName evidence="8">Sm-D3</shortName>
    </recommendedName>
    <alternativeName>
        <fullName evidence="8">snRNP core protein D3</fullName>
    </alternativeName>
</protein>
<comment type="subcellular location">
    <subcellularLocation>
        <location evidence="8">Cytoplasm</location>
        <location evidence="8">Cytosol</location>
    </subcellularLocation>
    <subcellularLocation>
        <location evidence="1 8">Nucleus</location>
    </subcellularLocation>
    <text evidence="8">SMN-mediated assembly into core snRNPs occurs in the cytosol before SMN-mediated transport to the nucleus to be included in spliceosomes.</text>
</comment>
<proteinExistence type="inferred from homology"/>
<gene>
    <name evidence="11" type="ORF">CBR_g39570</name>
</gene>
<dbReference type="Gramene" id="GBG85111">
    <property type="protein sequence ID" value="GBG85111"/>
    <property type="gene ID" value="CBR_g39570"/>
</dbReference>
<dbReference type="SMART" id="SM00651">
    <property type="entry name" value="Sm"/>
    <property type="match status" value="1"/>
</dbReference>
<dbReference type="InterPro" id="IPR001163">
    <property type="entry name" value="Sm_dom_euk/arc"/>
</dbReference>
<dbReference type="SUPFAM" id="SSF50182">
    <property type="entry name" value="Sm-like ribonucleoproteins"/>
    <property type="match status" value="1"/>
</dbReference>
<dbReference type="CDD" id="cd01721">
    <property type="entry name" value="Sm_D3"/>
    <property type="match status" value="1"/>
</dbReference>
<evidence type="ECO:0000256" key="9">
    <source>
        <dbReference type="SAM" id="MobiDB-lite"/>
    </source>
</evidence>
<keyword evidence="12" id="KW-1185">Reference proteome</keyword>
<evidence type="ECO:0000256" key="5">
    <source>
        <dbReference type="ARBA" id="ARBA00023187"/>
    </source>
</evidence>
<evidence type="ECO:0000259" key="10">
    <source>
        <dbReference type="PROSITE" id="PS52002"/>
    </source>
</evidence>
<evidence type="ECO:0000313" key="11">
    <source>
        <dbReference type="EMBL" id="GBG85111.1"/>
    </source>
</evidence>
<name>A0A388LS75_CHABU</name>
<dbReference type="GO" id="GO:0005829">
    <property type="term" value="C:cytosol"/>
    <property type="evidence" value="ECO:0007669"/>
    <property type="project" value="UniProtKB-SubCell"/>
</dbReference>
<keyword evidence="4 8" id="KW-0507">mRNA processing</keyword>
<keyword evidence="5 8" id="KW-0508">mRNA splicing</keyword>
<keyword evidence="6 8" id="KW-0539">Nucleus</keyword>
<comment type="similarity">
    <text evidence="2 8">Belongs to the snRNP core protein family.</text>
</comment>
<dbReference type="PROSITE" id="PS52002">
    <property type="entry name" value="SM"/>
    <property type="match status" value="1"/>
</dbReference>
<dbReference type="Gene3D" id="2.30.30.100">
    <property type="match status" value="1"/>
</dbReference>
<evidence type="ECO:0000256" key="1">
    <source>
        <dbReference type="ARBA" id="ARBA00004123"/>
    </source>
</evidence>
<evidence type="ECO:0000256" key="4">
    <source>
        <dbReference type="ARBA" id="ARBA00022664"/>
    </source>
</evidence>
<dbReference type="EMBL" id="BFEA01000504">
    <property type="protein sequence ID" value="GBG85111.1"/>
    <property type="molecule type" value="Genomic_DNA"/>
</dbReference>
<dbReference type="STRING" id="69332.A0A388LS75"/>
<dbReference type="OrthoDB" id="6425924at2759"/>
<dbReference type="FunFam" id="2.30.30.100:FF:000002">
    <property type="entry name" value="Small nuclear ribonucleoprotein Sm D3"/>
    <property type="match status" value="1"/>
</dbReference>
<reference evidence="11 12" key="1">
    <citation type="journal article" date="2018" name="Cell">
        <title>The Chara Genome: Secondary Complexity and Implications for Plant Terrestrialization.</title>
        <authorList>
            <person name="Nishiyama T."/>
            <person name="Sakayama H."/>
            <person name="Vries J.D."/>
            <person name="Buschmann H."/>
            <person name="Saint-Marcoux D."/>
            <person name="Ullrich K.K."/>
            <person name="Haas F.B."/>
            <person name="Vanderstraeten L."/>
            <person name="Becker D."/>
            <person name="Lang D."/>
            <person name="Vosolsobe S."/>
            <person name="Rombauts S."/>
            <person name="Wilhelmsson P.K.I."/>
            <person name="Janitza P."/>
            <person name="Kern R."/>
            <person name="Heyl A."/>
            <person name="Rumpler F."/>
            <person name="Villalobos L.I.A.C."/>
            <person name="Clay J.M."/>
            <person name="Skokan R."/>
            <person name="Toyoda A."/>
            <person name="Suzuki Y."/>
            <person name="Kagoshima H."/>
            <person name="Schijlen E."/>
            <person name="Tajeshwar N."/>
            <person name="Catarino B."/>
            <person name="Hetherington A.J."/>
            <person name="Saltykova A."/>
            <person name="Bonnot C."/>
            <person name="Breuninger H."/>
            <person name="Symeonidi A."/>
            <person name="Radhakrishnan G.V."/>
            <person name="Van Nieuwerburgh F."/>
            <person name="Deforce D."/>
            <person name="Chang C."/>
            <person name="Karol K.G."/>
            <person name="Hedrich R."/>
            <person name="Ulvskov P."/>
            <person name="Glockner G."/>
            <person name="Delwiche C.F."/>
            <person name="Petrasek J."/>
            <person name="Van de Peer Y."/>
            <person name="Friml J."/>
            <person name="Beilby M."/>
            <person name="Dolan L."/>
            <person name="Kohara Y."/>
            <person name="Sugano S."/>
            <person name="Fujiyama A."/>
            <person name="Delaux P.-M."/>
            <person name="Quint M."/>
            <person name="TheiBen G."/>
            <person name="Hagemann M."/>
            <person name="Harholt J."/>
            <person name="Dunand C."/>
            <person name="Zachgo S."/>
            <person name="Langdale J."/>
            <person name="Maumus F."/>
            <person name="Straeten D.V.D."/>
            <person name="Gould S.B."/>
            <person name="Rensing S.A."/>
        </authorList>
    </citation>
    <scope>NUCLEOTIDE SEQUENCE [LARGE SCALE GENOMIC DNA]</scope>
    <source>
        <strain evidence="11 12">S276</strain>
    </source>
</reference>
<keyword evidence="7 8" id="KW-0687">Ribonucleoprotein</keyword>
<dbReference type="InterPro" id="IPR010920">
    <property type="entry name" value="LSM_dom_sf"/>
</dbReference>
<dbReference type="InterPro" id="IPR027141">
    <property type="entry name" value="LSm4/Sm_D1/D3"/>
</dbReference>
<dbReference type="GO" id="GO:0005681">
    <property type="term" value="C:spliceosomal complex"/>
    <property type="evidence" value="ECO:0007669"/>
    <property type="project" value="InterPro"/>
</dbReference>
<evidence type="ECO:0000256" key="7">
    <source>
        <dbReference type="ARBA" id="ARBA00023274"/>
    </source>
</evidence>
<evidence type="ECO:0000256" key="6">
    <source>
        <dbReference type="ARBA" id="ARBA00023242"/>
    </source>
</evidence>
<evidence type="ECO:0000313" key="12">
    <source>
        <dbReference type="Proteomes" id="UP000265515"/>
    </source>
</evidence>
<organism evidence="11 12">
    <name type="scientific">Chara braunii</name>
    <name type="common">Braun's stonewort</name>
    <dbReference type="NCBI Taxonomy" id="69332"/>
    <lineage>
        <taxon>Eukaryota</taxon>
        <taxon>Viridiplantae</taxon>
        <taxon>Streptophyta</taxon>
        <taxon>Charophyceae</taxon>
        <taxon>Charales</taxon>
        <taxon>Characeae</taxon>
        <taxon>Chara</taxon>
    </lineage>
</organism>
<dbReference type="Proteomes" id="UP000265515">
    <property type="component" value="Unassembled WGS sequence"/>
</dbReference>
<feature type="region of interest" description="Disordered" evidence="9">
    <location>
        <begin position="114"/>
        <end position="144"/>
    </location>
</feature>
<dbReference type="OMA" id="HTITCET"/>